<dbReference type="InterPro" id="IPR035985">
    <property type="entry name" value="Ubiquitin-activating_enz"/>
</dbReference>
<keyword evidence="2" id="KW-0548">Nucleotidyltransferase</keyword>
<dbReference type="Pfam" id="PF00899">
    <property type="entry name" value="ThiF"/>
    <property type="match status" value="1"/>
</dbReference>
<protein>
    <submittedName>
        <fullName evidence="2">Molybdopterin or thiamine biosynthesis adenylyltransferase</fullName>
    </submittedName>
</protein>
<name>A0A1I1X5S5_9BACT</name>
<dbReference type="GO" id="GO:0016779">
    <property type="term" value="F:nucleotidyltransferase activity"/>
    <property type="evidence" value="ECO:0007669"/>
    <property type="project" value="UniProtKB-KW"/>
</dbReference>
<dbReference type="PANTHER" id="PTHR43267:SF3">
    <property type="entry name" value="THIF PROTEIN"/>
    <property type="match status" value="1"/>
</dbReference>
<dbReference type="NCBIfam" id="NF005901">
    <property type="entry name" value="PRK07877.1"/>
    <property type="match status" value="1"/>
</dbReference>
<dbReference type="CDD" id="cd01483">
    <property type="entry name" value="E1_enzyme_family"/>
    <property type="match status" value="1"/>
</dbReference>
<dbReference type="GO" id="GO:0016491">
    <property type="term" value="F:oxidoreductase activity"/>
    <property type="evidence" value="ECO:0007669"/>
    <property type="project" value="InterPro"/>
</dbReference>
<dbReference type="PANTHER" id="PTHR43267">
    <property type="entry name" value="TRNA THREONYLCARBAMOYLADENOSINE DEHYDRATASE"/>
    <property type="match status" value="1"/>
</dbReference>
<dbReference type="Gene3D" id="3.40.109.10">
    <property type="entry name" value="NADH Oxidase"/>
    <property type="match status" value="2"/>
</dbReference>
<keyword evidence="3" id="KW-1185">Reference proteome</keyword>
<dbReference type="AlphaFoldDB" id="A0A1I1X5S5"/>
<dbReference type="GO" id="GO:0061503">
    <property type="term" value="F:tRNA threonylcarbamoyladenosine dehydratase"/>
    <property type="evidence" value="ECO:0007669"/>
    <property type="project" value="TreeGrafter"/>
</dbReference>
<gene>
    <name evidence="2" type="ORF">SAMN02745121_02710</name>
</gene>
<dbReference type="Proteomes" id="UP000199400">
    <property type="component" value="Unassembled WGS sequence"/>
</dbReference>
<reference evidence="3" key="1">
    <citation type="submission" date="2016-10" db="EMBL/GenBank/DDBJ databases">
        <authorList>
            <person name="Varghese N."/>
            <person name="Submissions S."/>
        </authorList>
    </citation>
    <scope>NUCLEOTIDE SEQUENCE [LARGE SCALE GENOMIC DNA]</scope>
    <source>
        <strain evidence="3">ATCC 25963</strain>
    </source>
</reference>
<dbReference type="Gene3D" id="3.40.50.720">
    <property type="entry name" value="NAD(P)-binding Rossmann-like Domain"/>
    <property type="match status" value="1"/>
</dbReference>
<accession>A0A1I1X5S5</accession>
<dbReference type="GO" id="GO:0008641">
    <property type="term" value="F:ubiquitin-like modifier activating enzyme activity"/>
    <property type="evidence" value="ECO:0007669"/>
    <property type="project" value="InterPro"/>
</dbReference>
<dbReference type="SUPFAM" id="SSF69572">
    <property type="entry name" value="Activating enzymes of the ubiquitin-like proteins"/>
    <property type="match status" value="1"/>
</dbReference>
<evidence type="ECO:0000313" key="2">
    <source>
        <dbReference type="EMBL" id="SFE01958.1"/>
    </source>
</evidence>
<sequence length="791" mass="87228">MAGRNGRAGAKTAAGEHVETGDRLGKRLLEARYESEAWRPQLFRLAVSEDRRSLSKLLDEVPGLQVYDAIEEQLIDLIRTRNPSERISDLAARERVRLYLGETPPDEYGVWVYYPWAARLVHLLDEAEFVELRTNRNKYKLTPEEQARLAKKRVGVVGLSVGQTVATTMALERSVGEIRLADFDRLDLSNLNRIRSSVHNLGVSKVLITARDIAEIDPFLKVVLYPVGVHDDNLTAFLLRGGKLDVLIDECDSIDIKLKLRVTARLHRIPVLMETSDRSLIDVERFDLEPTRPIFHGLVGNIEPERIANLSTEEKIPYVLKIIGEGTMSSRMVTSMIEIESTIKTWPQLGSCVVYGGGAAADIVRRMNLGQMNYSGRFIADIENIVPNDPPSGADGQLELPRVPEWTVEGMERAADRWSQRRPAALAWPPELARELVEVAARAPSGGNTQPWRWLLRGGRLFLFHERARSESLADFRALGGVAALGAAAESLRLAAHARGLELAQLVFPSADEPDLAAVFERLPAPGPSAAPHWRDELAGVLGLRHTNRKNSGRAPFDPAHHAALAAAAASVAGAQLLFVSGDAELAELAELVGIGDQQRIIDDRLNREMFREVRWTPEEAEATRDGIYIESLELSAADRAGLSMCRRRDALVLLRTLNGGRGLRKSAAKAIASASAVGLLTMPRVGADEFFRGGQALQRMWLVAHTLELAIYPMTTLPYMFLRARHGGEGLSEAAVAALAEARPRFTRLFPVRPEQAEVLLFRVSQAEAPTLQSLRRPVAEILHVSGAGS</sequence>
<dbReference type="EMBL" id="FOMX01000007">
    <property type="protein sequence ID" value="SFE01958.1"/>
    <property type="molecule type" value="Genomic_DNA"/>
</dbReference>
<dbReference type="OrthoDB" id="272552at2"/>
<organism evidence="2 3">
    <name type="scientific">Nannocystis exedens</name>
    <dbReference type="NCBI Taxonomy" id="54"/>
    <lineage>
        <taxon>Bacteria</taxon>
        <taxon>Pseudomonadati</taxon>
        <taxon>Myxococcota</taxon>
        <taxon>Polyangia</taxon>
        <taxon>Nannocystales</taxon>
        <taxon>Nannocystaceae</taxon>
        <taxon>Nannocystis</taxon>
    </lineage>
</organism>
<dbReference type="InterPro" id="IPR000594">
    <property type="entry name" value="ThiF_NAD_FAD-bd"/>
</dbReference>
<proteinExistence type="predicted"/>
<keyword evidence="2" id="KW-0808">Transferase</keyword>
<dbReference type="GO" id="GO:0061504">
    <property type="term" value="P:cyclic threonylcarbamoyladenosine biosynthetic process"/>
    <property type="evidence" value="ECO:0007669"/>
    <property type="project" value="TreeGrafter"/>
</dbReference>
<dbReference type="InterPro" id="IPR045886">
    <property type="entry name" value="ThiF/MoeB/HesA"/>
</dbReference>
<dbReference type="SUPFAM" id="SSF55469">
    <property type="entry name" value="FMN-dependent nitroreductase-like"/>
    <property type="match status" value="1"/>
</dbReference>
<dbReference type="STRING" id="54.SAMN02745121_02710"/>
<evidence type="ECO:0000313" key="3">
    <source>
        <dbReference type="Proteomes" id="UP000199400"/>
    </source>
</evidence>
<feature type="domain" description="THIF-type NAD/FAD binding fold" evidence="1">
    <location>
        <begin position="141"/>
        <end position="341"/>
    </location>
</feature>
<evidence type="ECO:0000259" key="1">
    <source>
        <dbReference type="Pfam" id="PF00899"/>
    </source>
</evidence>
<dbReference type="InterPro" id="IPR000415">
    <property type="entry name" value="Nitroreductase-like"/>
</dbReference>